<gene>
    <name evidence="3" type="ORF">J2851_000281</name>
</gene>
<dbReference type="SUPFAM" id="SSF117782">
    <property type="entry name" value="YbjQ-like"/>
    <property type="match status" value="1"/>
</dbReference>
<evidence type="ECO:0000256" key="2">
    <source>
        <dbReference type="HAMAP-Rule" id="MF_00338"/>
    </source>
</evidence>
<protein>
    <recommendedName>
        <fullName evidence="2">UPF0145 protein J2851_000281</fullName>
    </recommendedName>
</protein>
<dbReference type="PANTHER" id="PTHR34068:SF1">
    <property type="entry name" value="UPF0145 PROTEIN YBJQ"/>
    <property type="match status" value="1"/>
</dbReference>
<comment type="caution">
    <text evidence="3">The sequence shown here is derived from an EMBL/GenBank/DDBJ whole genome shotgun (WGS) entry which is preliminary data.</text>
</comment>
<dbReference type="EMBL" id="JAGINP010000001">
    <property type="protein sequence ID" value="MBP2290544.1"/>
    <property type="molecule type" value="Genomic_DNA"/>
</dbReference>
<reference evidence="3 4" key="1">
    <citation type="submission" date="2021-03" db="EMBL/GenBank/DDBJ databases">
        <title>Genomic Encyclopedia of Type Strains, Phase III (KMG-III): the genomes of soil and plant-associated and newly described type strains.</title>
        <authorList>
            <person name="Whitman W."/>
        </authorList>
    </citation>
    <scope>NUCLEOTIDE SEQUENCE [LARGE SCALE GENOMIC DNA]</scope>
    <source>
        <strain evidence="3 4">IMMIB AFH-6</strain>
    </source>
</reference>
<dbReference type="InterPro" id="IPR002765">
    <property type="entry name" value="UPF0145_YbjQ-like"/>
</dbReference>
<proteinExistence type="inferred from homology"/>
<dbReference type="Proteomes" id="UP000781958">
    <property type="component" value="Unassembled WGS sequence"/>
</dbReference>
<dbReference type="Gene3D" id="3.30.110.70">
    <property type="entry name" value="Hypothetical protein apc22750. Chain B"/>
    <property type="match status" value="1"/>
</dbReference>
<dbReference type="RefSeq" id="WP_209762756.1">
    <property type="nucleotide sequence ID" value="NZ_JAGINP010000001.1"/>
</dbReference>
<keyword evidence="4" id="KW-1185">Reference proteome</keyword>
<sequence length="106" mass="11223">MIVTSTDNVEGRRITQYLGMVAGEAILGVNMFRDLFSGIRDIVGGRAGGYQNALRDAREAAFADLQESARALGADAVVGVDIDYEVLGKENGMLMVSINGTAVRLG</sequence>
<organism evidence="3 4">
    <name type="scientific">Azospirillum rugosum</name>
    <dbReference type="NCBI Taxonomy" id="416170"/>
    <lineage>
        <taxon>Bacteria</taxon>
        <taxon>Pseudomonadati</taxon>
        <taxon>Pseudomonadota</taxon>
        <taxon>Alphaproteobacteria</taxon>
        <taxon>Rhodospirillales</taxon>
        <taxon>Azospirillaceae</taxon>
        <taxon>Azospirillum</taxon>
    </lineage>
</organism>
<dbReference type="Pfam" id="PF01906">
    <property type="entry name" value="YbjQ_1"/>
    <property type="match status" value="1"/>
</dbReference>
<evidence type="ECO:0000313" key="4">
    <source>
        <dbReference type="Proteomes" id="UP000781958"/>
    </source>
</evidence>
<evidence type="ECO:0000256" key="1">
    <source>
        <dbReference type="ARBA" id="ARBA00010751"/>
    </source>
</evidence>
<evidence type="ECO:0000313" key="3">
    <source>
        <dbReference type="EMBL" id="MBP2290544.1"/>
    </source>
</evidence>
<dbReference type="HAMAP" id="MF_00338">
    <property type="entry name" value="UPF0145"/>
    <property type="match status" value="1"/>
</dbReference>
<dbReference type="PANTHER" id="PTHR34068">
    <property type="entry name" value="UPF0145 PROTEIN YBJQ"/>
    <property type="match status" value="1"/>
</dbReference>
<comment type="similarity">
    <text evidence="1 2">Belongs to the UPF0145 family.</text>
</comment>
<name>A0ABS4SD94_9PROT</name>
<dbReference type="InterPro" id="IPR035439">
    <property type="entry name" value="UPF0145_dom_sf"/>
</dbReference>
<accession>A0ABS4SD94</accession>